<evidence type="ECO:0000313" key="3">
    <source>
        <dbReference type="Proteomes" id="UP000215459"/>
    </source>
</evidence>
<protein>
    <submittedName>
        <fullName evidence="2">Uncharacterized protein</fullName>
    </submittedName>
</protein>
<dbReference type="Gene3D" id="1.10.287.880">
    <property type="entry name" value="Hypothetical protein YfhH domain"/>
    <property type="match status" value="1"/>
</dbReference>
<dbReference type="InterPro" id="IPR014938">
    <property type="entry name" value="YfhH-like"/>
</dbReference>
<name>A0A235B3P1_9BACL</name>
<dbReference type="InterPro" id="IPR036289">
    <property type="entry name" value="YfhH"/>
</dbReference>
<feature type="coiled-coil region" evidence="1">
    <location>
        <begin position="5"/>
        <end position="44"/>
    </location>
</feature>
<keyword evidence="3" id="KW-1185">Reference proteome</keyword>
<dbReference type="AlphaFoldDB" id="A0A235B3P1"/>
<evidence type="ECO:0000256" key="1">
    <source>
        <dbReference type="SAM" id="Coils"/>
    </source>
</evidence>
<dbReference type="Proteomes" id="UP000215459">
    <property type="component" value="Unassembled WGS sequence"/>
</dbReference>
<proteinExistence type="predicted"/>
<accession>A0A235B3P1</accession>
<evidence type="ECO:0000313" key="2">
    <source>
        <dbReference type="EMBL" id="OYD06894.1"/>
    </source>
</evidence>
<keyword evidence="1" id="KW-0175">Coiled coil</keyword>
<dbReference type="Pfam" id="PF08838">
    <property type="entry name" value="DUF1811"/>
    <property type="match status" value="1"/>
</dbReference>
<organism evidence="2 3">
    <name type="scientific">Paludifilum halophilum</name>
    <dbReference type="NCBI Taxonomy" id="1642702"/>
    <lineage>
        <taxon>Bacteria</taxon>
        <taxon>Bacillati</taxon>
        <taxon>Bacillota</taxon>
        <taxon>Bacilli</taxon>
        <taxon>Bacillales</taxon>
        <taxon>Thermoactinomycetaceae</taxon>
        <taxon>Paludifilum</taxon>
    </lineage>
</organism>
<gene>
    <name evidence="2" type="ORF">CHM34_13205</name>
</gene>
<dbReference type="SUPFAM" id="SSF101697">
    <property type="entry name" value="Hypothetical protein YfhH"/>
    <property type="match status" value="1"/>
</dbReference>
<reference evidence="2 3" key="1">
    <citation type="submission" date="2017-07" db="EMBL/GenBank/DDBJ databases">
        <title>The genome sequence of Paludifilum halophilum highlights mechanisms for microbial adaptation to high salt environemnts.</title>
        <authorList>
            <person name="Belbahri L."/>
        </authorList>
    </citation>
    <scope>NUCLEOTIDE SEQUENCE [LARGE SCALE GENOMIC DNA]</scope>
    <source>
        <strain evidence="2 3">DSM 102817</strain>
    </source>
</reference>
<dbReference type="Gene3D" id="2.30.30.340">
    <property type="entry name" value="Hypothetical protein YfhH like domains"/>
    <property type="match status" value="1"/>
</dbReference>
<dbReference type="EMBL" id="NOWF01000008">
    <property type="protein sequence ID" value="OYD06894.1"/>
    <property type="molecule type" value="Genomic_DNA"/>
</dbReference>
<comment type="caution">
    <text evidence="2">The sequence shown here is derived from an EMBL/GenBank/DDBJ whole genome shotgun (WGS) entry which is preliminary data.</text>
</comment>
<sequence>MLDVIRYSQMAREELLEEIERLRREEERARRQSMTGELDVLRQQIRFARSYLTDSATIQPGGVYDVEGETTRFRVDYLNGVMAWGTFEGSREKAAVPIGIMTPVEGTNSDE</sequence>